<dbReference type="InterPro" id="IPR015231">
    <property type="entry name" value="DUF1934"/>
</dbReference>
<dbReference type="OrthoDB" id="2352933at2"/>
<dbReference type="SUPFAM" id="SSF50814">
    <property type="entry name" value="Lipocalins"/>
    <property type="match status" value="1"/>
</dbReference>
<dbReference type="EMBL" id="MIJE01000030">
    <property type="protein sequence ID" value="OEF96739.1"/>
    <property type="molecule type" value="Genomic_DNA"/>
</dbReference>
<accession>A0A1E5G1E6</accession>
<sequence>MDQQVHLYIQAIHQIEDQELLEEGIYSSVEKIENWYEGVLQVKEGTTYIHYNDTEQDEEIKTVIKIEGQEVTILKFGNIKSKQKFIKGKQHYSEYETPFGVLPLEVDTKDMVVEFVSRDDGFIQIDYVLDIAGERLGSRKVDIRIMPGTMKQKGYKH</sequence>
<evidence type="ECO:0000313" key="1">
    <source>
        <dbReference type="EMBL" id="OEF96739.1"/>
    </source>
</evidence>
<gene>
    <name evidence="1" type="ORF">BHF68_06610</name>
</gene>
<dbReference type="Proteomes" id="UP000094296">
    <property type="component" value="Unassembled WGS sequence"/>
</dbReference>
<dbReference type="AlphaFoldDB" id="A0A1E5G1E6"/>
<dbReference type="RefSeq" id="WP_069643322.1">
    <property type="nucleotide sequence ID" value="NZ_MIJE01000030.1"/>
</dbReference>
<dbReference type="InterPro" id="IPR012674">
    <property type="entry name" value="Calycin"/>
</dbReference>
<comment type="caution">
    <text evidence="1">The sequence shown here is derived from an EMBL/GenBank/DDBJ whole genome shotgun (WGS) entry which is preliminary data.</text>
</comment>
<protein>
    <recommendedName>
        <fullName evidence="3">DUF1934 domain-containing protein</fullName>
    </recommendedName>
</protein>
<dbReference type="STRING" id="766136.BHF68_06610"/>
<name>A0A1E5G1E6_9FIRM</name>
<evidence type="ECO:0008006" key="3">
    <source>
        <dbReference type="Google" id="ProtNLM"/>
    </source>
</evidence>
<organism evidence="1 2">
    <name type="scientific">Desulfuribacillus alkaliarsenatis</name>
    <dbReference type="NCBI Taxonomy" id="766136"/>
    <lineage>
        <taxon>Bacteria</taxon>
        <taxon>Bacillati</taxon>
        <taxon>Bacillota</taxon>
        <taxon>Desulfuribacillia</taxon>
        <taxon>Desulfuribacillales</taxon>
        <taxon>Desulfuribacillaceae</taxon>
        <taxon>Desulfuribacillus</taxon>
    </lineage>
</organism>
<dbReference type="Pfam" id="PF09148">
    <property type="entry name" value="DUF1934"/>
    <property type="match status" value="1"/>
</dbReference>
<reference evidence="1 2" key="1">
    <citation type="submission" date="2016-09" db="EMBL/GenBank/DDBJ databases">
        <title>Draft genome sequence for the type strain of Desulfuribacillus alkaliarsenatis AHT28, an obligately anaerobic, sulfidogenic bacterium isolated from Russian soda lake sediments.</title>
        <authorList>
            <person name="Abin C.A."/>
            <person name="Hollibaugh J.T."/>
        </authorList>
    </citation>
    <scope>NUCLEOTIDE SEQUENCE [LARGE SCALE GENOMIC DNA]</scope>
    <source>
        <strain evidence="1 2">AHT28</strain>
    </source>
</reference>
<keyword evidence="2" id="KW-1185">Reference proteome</keyword>
<proteinExistence type="predicted"/>
<evidence type="ECO:0000313" key="2">
    <source>
        <dbReference type="Proteomes" id="UP000094296"/>
    </source>
</evidence>
<dbReference type="Gene3D" id="2.40.128.20">
    <property type="match status" value="1"/>
</dbReference>